<dbReference type="CDD" id="cd03221">
    <property type="entry name" value="ABCF_EF-3"/>
    <property type="match status" value="1"/>
</dbReference>
<dbReference type="Pfam" id="PF00005">
    <property type="entry name" value="ABC_tran"/>
    <property type="match status" value="2"/>
</dbReference>
<sequence>MAGHVDVDGLTYVLPDGRLLLHEVSFRIGEGVKAGLVGPNGAGKTTLLRLIAGDLPPDDGRVACSGGLGVMRQFIGSVRDGRTLHDVLLSVAPDRVRAAAAALGRAEAAMTARDDEATQLAYAQAISDYTDAGGYDMEVVWDTCTTAALGLPYDAVRDRPVATLSGGEQKRLVLEALLRGPDEVLLLDEPDNYLDVPGKEWLEGRLKATSKTVLLVSHDRQLLADVTDRIVTVEARGVWVHGGGFATYAQGRRDRIARLEERRRRWNEEHARLKQLVRTLQQTAANNDAVASSYRAARTRLSRFEEVGPPEQPPRRQNVRIRLRGGRTGKRAVVCENLELTGLMRPFDAEIWYGERIGVLGSNGSGKSHFLQLLEQAADGAVPATRHSGTVRLGARVVPGRFVQTHTRPDLHGRTPADLVMAGHALTLNDAMAALARYELAPAAGQRFETLSGGQQARLQILLLELSGATLLLLDEPTDNLDLASAEALQQGLAAFSGTVLAVTHDRWFAADFDRFLIFGADGTVYESPEPVWHEGRVERTR</sequence>
<name>A0ABW6VG24_MICFU</name>
<keyword evidence="3" id="KW-0175">Coiled coil</keyword>
<dbReference type="SUPFAM" id="SSF52540">
    <property type="entry name" value="P-loop containing nucleoside triphosphate hydrolases"/>
    <property type="match status" value="2"/>
</dbReference>
<dbReference type="GO" id="GO:0005524">
    <property type="term" value="F:ATP binding"/>
    <property type="evidence" value="ECO:0007669"/>
    <property type="project" value="UniProtKB-KW"/>
</dbReference>
<evidence type="ECO:0000256" key="2">
    <source>
        <dbReference type="ARBA" id="ARBA00022840"/>
    </source>
</evidence>
<comment type="caution">
    <text evidence="5">The sequence shown here is derived from an EMBL/GenBank/DDBJ whole genome shotgun (WGS) entry which is preliminary data.</text>
</comment>
<protein>
    <submittedName>
        <fullName evidence="5">ABC-F family ATP-binding cassette domain-containing protein</fullName>
    </submittedName>
</protein>
<accession>A0ABW6VG24</accession>
<feature type="domain" description="ABC transporter" evidence="4">
    <location>
        <begin position="5"/>
        <end position="260"/>
    </location>
</feature>
<organism evidence="5 6">
    <name type="scientific">Microtetraspora fusca</name>
    <dbReference type="NCBI Taxonomy" id="1997"/>
    <lineage>
        <taxon>Bacteria</taxon>
        <taxon>Bacillati</taxon>
        <taxon>Actinomycetota</taxon>
        <taxon>Actinomycetes</taxon>
        <taxon>Streptosporangiales</taxon>
        <taxon>Streptosporangiaceae</taxon>
        <taxon>Microtetraspora</taxon>
    </lineage>
</organism>
<dbReference type="Gene3D" id="3.40.50.300">
    <property type="entry name" value="P-loop containing nucleotide triphosphate hydrolases"/>
    <property type="match status" value="2"/>
</dbReference>
<keyword evidence="6" id="KW-1185">Reference proteome</keyword>
<feature type="coiled-coil region" evidence="3">
    <location>
        <begin position="249"/>
        <end position="283"/>
    </location>
</feature>
<keyword evidence="1" id="KW-0547">Nucleotide-binding</keyword>
<dbReference type="SMART" id="SM00382">
    <property type="entry name" value="AAA"/>
    <property type="match status" value="2"/>
</dbReference>
<dbReference type="PANTHER" id="PTHR42855">
    <property type="entry name" value="ABC TRANSPORTER ATP-BINDING SUBUNIT"/>
    <property type="match status" value="1"/>
</dbReference>
<dbReference type="InterPro" id="IPR027417">
    <property type="entry name" value="P-loop_NTPase"/>
</dbReference>
<evidence type="ECO:0000256" key="3">
    <source>
        <dbReference type="SAM" id="Coils"/>
    </source>
</evidence>
<dbReference type="RefSeq" id="WP_387346862.1">
    <property type="nucleotide sequence ID" value="NZ_JBIAXI010000030.1"/>
</dbReference>
<reference evidence="5 6" key="1">
    <citation type="submission" date="2024-10" db="EMBL/GenBank/DDBJ databases">
        <title>The Natural Products Discovery Center: Release of the First 8490 Sequenced Strains for Exploring Actinobacteria Biosynthetic Diversity.</title>
        <authorList>
            <person name="Kalkreuter E."/>
            <person name="Kautsar S.A."/>
            <person name="Yang D."/>
            <person name="Bader C.D."/>
            <person name="Teijaro C.N."/>
            <person name="Fluegel L."/>
            <person name="Davis C.M."/>
            <person name="Simpson J.R."/>
            <person name="Lauterbach L."/>
            <person name="Steele A.D."/>
            <person name="Gui C."/>
            <person name="Meng S."/>
            <person name="Li G."/>
            <person name="Viehrig K."/>
            <person name="Ye F."/>
            <person name="Su P."/>
            <person name="Kiefer A.F."/>
            <person name="Nichols A."/>
            <person name="Cepeda A.J."/>
            <person name="Yan W."/>
            <person name="Fan B."/>
            <person name="Jiang Y."/>
            <person name="Adhikari A."/>
            <person name="Zheng C.-J."/>
            <person name="Schuster L."/>
            <person name="Cowan T.M."/>
            <person name="Smanski M.J."/>
            <person name="Chevrette M.G."/>
            <person name="De Carvalho L.P.S."/>
            <person name="Shen B."/>
        </authorList>
    </citation>
    <scope>NUCLEOTIDE SEQUENCE [LARGE SCALE GENOMIC DNA]</scope>
    <source>
        <strain evidence="5 6">NPDC001281</strain>
    </source>
</reference>
<dbReference type="PROSITE" id="PS50893">
    <property type="entry name" value="ABC_TRANSPORTER_2"/>
    <property type="match status" value="2"/>
</dbReference>
<dbReference type="Proteomes" id="UP001602119">
    <property type="component" value="Unassembled WGS sequence"/>
</dbReference>
<gene>
    <name evidence="5" type="ORF">ACFY05_36420</name>
</gene>
<evidence type="ECO:0000256" key="1">
    <source>
        <dbReference type="ARBA" id="ARBA00022741"/>
    </source>
</evidence>
<evidence type="ECO:0000259" key="4">
    <source>
        <dbReference type="PROSITE" id="PS50893"/>
    </source>
</evidence>
<evidence type="ECO:0000313" key="6">
    <source>
        <dbReference type="Proteomes" id="UP001602119"/>
    </source>
</evidence>
<keyword evidence="2 5" id="KW-0067">ATP-binding</keyword>
<dbReference type="EMBL" id="JBIAXI010000030">
    <property type="protein sequence ID" value="MFF4778323.1"/>
    <property type="molecule type" value="Genomic_DNA"/>
</dbReference>
<dbReference type="InterPro" id="IPR003439">
    <property type="entry name" value="ABC_transporter-like_ATP-bd"/>
</dbReference>
<dbReference type="PANTHER" id="PTHR42855:SF2">
    <property type="entry name" value="DRUG RESISTANCE ABC TRANSPORTER,ATP-BINDING PROTEIN"/>
    <property type="match status" value="1"/>
</dbReference>
<dbReference type="InterPro" id="IPR003593">
    <property type="entry name" value="AAA+_ATPase"/>
</dbReference>
<proteinExistence type="predicted"/>
<evidence type="ECO:0000313" key="5">
    <source>
        <dbReference type="EMBL" id="MFF4778323.1"/>
    </source>
</evidence>
<dbReference type="InterPro" id="IPR051309">
    <property type="entry name" value="ABCF_ATPase"/>
</dbReference>
<feature type="domain" description="ABC transporter" evidence="4">
    <location>
        <begin position="323"/>
        <end position="538"/>
    </location>
</feature>